<dbReference type="RefSeq" id="WP_096425537.1">
    <property type="nucleotide sequence ID" value="NZ_AP015029.1"/>
</dbReference>
<sequence length="423" mass="47101">MKKLIGITLVALAITGCKSEIDNAETVIRNGLIYKYGDTDPFSGLVVNIPIGFPGISALCNSQIEKGRNSGQSECFYNDQKVYEVEYLSGNKDGAERVFDVKTGNKISVKSWKNGRQDGLEEQYLNGNLVSRMEYKDGKPDGEETRWSEDGETVITELTWRAGNKYTGYETTSEGKANYLNGQLHGPQVKYGYISGKLKQYISAEKIYNNGKLDGIQKNYTNILHTDIVQQESELLYDNGIAISGWFMNFNEQDGTLLQEIKLIRPPQNEERTEPHSNYPGNLVPDGLIKTYNYQTDSFDGEEVWVNGVKTKYSYISLVATADDGYDAADDSYDAGDIIFNVLDTTAPYEKYRKVSKAEYTAYGASAALTPSAINAKSSSIATSDNCLEAWISAFREEVGEDALIVSEQLSEWESWCSEGRLP</sequence>
<dbReference type="AlphaFoldDB" id="A0A1L7N6V0"/>
<accession>A0A1L7N6V0</accession>
<dbReference type="Gene3D" id="3.90.930.1">
    <property type="match status" value="1"/>
</dbReference>
<dbReference type="SUPFAM" id="SSF82185">
    <property type="entry name" value="Histone H3 K4-specific methyltransferase SET7/9 N-terminal domain"/>
    <property type="match status" value="1"/>
</dbReference>
<name>A0A1L7N6V0_PSEPU</name>
<reference evidence="1 2" key="1">
    <citation type="submission" date="2015-11" db="EMBL/GenBank/DDBJ databases">
        <title>Complete genome sequencing of a biphenyl-degrading bacterium, Pseudomonas putida KF715 (=NBRC110667).</title>
        <authorList>
            <person name="Suenaga H."/>
            <person name="Fujihara N."/>
            <person name="Watanabe T."/>
            <person name="Hirose J."/>
            <person name="Kimura N."/>
            <person name="Yamazoe A."/>
            <person name="Hosoyama A."/>
            <person name="Shimodaira J."/>
            <person name="Furukawa K."/>
        </authorList>
    </citation>
    <scope>NUCLEOTIDE SEQUENCE [LARGE SCALE GENOMIC DNA]</scope>
    <source>
        <strain evidence="1 2">KF715</strain>
    </source>
</reference>
<protein>
    <recommendedName>
        <fullName evidence="3">Antitoxin component YwqK of the YwqJK toxin-antitoxin module</fullName>
    </recommendedName>
</protein>
<evidence type="ECO:0008006" key="3">
    <source>
        <dbReference type="Google" id="ProtNLM"/>
    </source>
</evidence>
<dbReference type="Proteomes" id="UP000218731">
    <property type="component" value="Chromosome 1"/>
</dbReference>
<dbReference type="EMBL" id="AP015029">
    <property type="protein sequence ID" value="BAW21190.1"/>
    <property type="molecule type" value="Genomic_DNA"/>
</dbReference>
<proteinExistence type="predicted"/>
<gene>
    <name evidence="1" type="ORF">KF715C_ch6170</name>
</gene>
<dbReference type="PROSITE" id="PS51257">
    <property type="entry name" value="PROKAR_LIPOPROTEIN"/>
    <property type="match status" value="1"/>
</dbReference>
<evidence type="ECO:0000313" key="1">
    <source>
        <dbReference type="EMBL" id="BAW21190.1"/>
    </source>
</evidence>
<evidence type="ECO:0000313" key="2">
    <source>
        <dbReference type="Proteomes" id="UP000218731"/>
    </source>
</evidence>
<organism evidence="1 2">
    <name type="scientific">Pseudomonas putida</name>
    <name type="common">Arthrobacter siderocapsulatus</name>
    <dbReference type="NCBI Taxonomy" id="303"/>
    <lineage>
        <taxon>Bacteria</taxon>
        <taxon>Pseudomonadati</taxon>
        <taxon>Pseudomonadota</taxon>
        <taxon>Gammaproteobacteria</taxon>
        <taxon>Pseudomonadales</taxon>
        <taxon>Pseudomonadaceae</taxon>
        <taxon>Pseudomonas</taxon>
    </lineage>
</organism>